<dbReference type="Pfam" id="PF00512">
    <property type="entry name" value="HisKA"/>
    <property type="match status" value="1"/>
</dbReference>
<evidence type="ECO:0000256" key="7">
    <source>
        <dbReference type="ARBA" id="ARBA00023136"/>
    </source>
</evidence>
<evidence type="ECO:0000259" key="9">
    <source>
        <dbReference type="PROSITE" id="PS50109"/>
    </source>
</evidence>
<evidence type="ECO:0000256" key="4">
    <source>
        <dbReference type="ARBA" id="ARBA00022679"/>
    </source>
</evidence>
<dbReference type="SUPFAM" id="SSF55874">
    <property type="entry name" value="ATPase domain of HSP90 chaperone/DNA topoisomerase II/histidine kinase"/>
    <property type="match status" value="1"/>
</dbReference>
<evidence type="ECO:0000256" key="6">
    <source>
        <dbReference type="ARBA" id="ARBA00023012"/>
    </source>
</evidence>
<keyword evidence="6" id="KW-0902">Two-component regulatory system</keyword>
<dbReference type="STRING" id="927664.SAMN05421780_107139"/>
<dbReference type="SMART" id="SM00388">
    <property type="entry name" value="HisKA"/>
    <property type="match status" value="1"/>
</dbReference>
<proteinExistence type="predicted"/>
<dbReference type="FunFam" id="3.30.565.10:FF:000006">
    <property type="entry name" value="Sensor histidine kinase WalK"/>
    <property type="match status" value="1"/>
</dbReference>
<keyword evidence="8" id="KW-1133">Transmembrane helix</keyword>
<dbReference type="InterPro" id="IPR004358">
    <property type="entry name" value="Sig_transdc_His_kin-like_C"/>
</dbReference>
<dbReference type="PRINTS" id="PR00344">
    <property type="entry name" value="BCTRLSENSOR"/>
</dbReference>
<dbReference type="CDD" id="cd00075">
    <property type="entry name" value="HATPase"/>
    <property type="match status" value="1"/>
</dbReference>
<keyword evidence="5 10" id="KW-0418">Kinase</keyword>
<dbReference type="InterPro" id="IPR036890">
    <property type="entry name" value="HATPase_C_sf"/>
</dbReference>
<dbReference type="AlphaFoldDB" id="A0A1I1KN64"/>
<dbReference type="EMBL" id="FOLE01000007">
    <property type="protein sequence ID" value="SFC62239.1"/>
    <property type="molecule type" value="Genomic_DNA"/>
</dbReference>
<feature type="transmembrane region" description="Helical" evidence="8">
    <location>
        <begin position="31"/>
        <end position="51"/>
    </location>
</feature>
<evidence type="ECO:0000313" key="10">
    <source>
        <dbReference type="EMBL" id="SFC62239.1"/>
    </source>
</evidence>
<evidence type="ECO:0000256" key="5">
    <source>
        <dbReference type="ARBA" id="ARBA00022777"/>
    </source>
</evidence>
<evidence type="ECO:0000256" key="8">
    <source>
        <dbReference type="SAM" id="Phobius"/>
    </source>
</evidence>
<keyword evidence="4" id="KW-0808">Transferase</keyword>
<dbReference type="InterPro" id="IPR050736">
    <property type="entry name" value="Sensor_HK_Regulatory"/>
</dbReference>
<dbReference type="RefSeq" id="WP_091513314.1">
    <property type="nucleotide sequence ID" value="NZ_FOLE01000007.1"/>
</dbReference>
<keyword evidence="8" id="KW-0812">Transmembrane</keyword>
<name>A0A1I1KN64_9BACT</name>
<organism evidence="10 11">
    <name type="scientific">Flexibacter flexilis DSM 6793</name>
    <dbReference type="NCBI Taxonomy" id="927664"/>
    <lineage>
        <taxon>Bacteria</taxon>
        <taxon>Pseudomonadati</taxon>
        <taxon>Bacteroidota</taxon>
        <taxon>Cytophagia</taxon>
        <taxon>Cytophagales</taxon>
        <taxon>Flexibacteraceae</taxon>
        <taxon>Flexibacter</taxon>
    </lineage>
</organism>
<gene>
    <name evidence="10" type="ORF">SAMN05421780_107139</name>
</gene>
<dbReference type="Pfam" id="PF02518">
    <property type="entry name" value="HATPase_c"/>
    <property type="match status" value="1"/>
</dbReference>
<dbReference type="OrthoDB" id="9813151at2"/>
<dbReference type="InterPro" id="IPR003594">
    <property type="entry name" value="HATPase_dom"/>
</dbReference>
<evidence type="ECO:0000256" key="2">
    <source>
        <dbReference type="ARBA" id="ARBA00012438"/>
    </source>
</evidence>
<dbReference type="PANTHER" id="PTHR43711">
    <property type="entry name" value="TWO-COMPONENT HISTIDINE KINASE"/>
    <property type="match status" value="1"/>
</dbReference>
<dbReference type="GO" id="GO:0000155">
    <property type="term" value="F:phosphorelay sensor kinase activity"/>
    <property type="evidence" value="ECO:0007669"/>
    <property type="project" value="InterPro"/>
</dbReference>
<dbReference type="Proteomes" id="UP000199514">
    <property type="component" value="Unassembled WGS sequence"/>
</dbReference>
<dbReference type="CDD" id="cd00082">
    <property type="entry name" value="HisKA"/>
    <property type="match status" value="1"/>
</dbReference>
<dbReference type="SUPFAM" id="SSF47384">
    <property type="entry name" value="Homodimeric domain of signal transducing histidine kinase"/>
    <property type="match status" value="1"/>
</dbReference>
<evidence type="ECO:0000256" key="3">
    <source>
        <dbReference type="ARBA" id="ARBA00022553"/>
    </source>
</evidence>
<dbReference type="PANTHER" id="PTHR43711:SF1">
    <property type="entry name" value="HISTIDINE KINASE 1"/>
    <property type="match status" value="1"/>
</dbReference>
<keyword evidence="11" id="KW-1185">Reference proteome</keyword>
<dbReference type="FunFam" id="1.10.287.130:FF:000001">
    <property type="entry name" value="Two-component sensor histidine kinase"/>
    <property type="match status" value="1"/>
</dbReference>
<protein>
    <recommendedName>
        <fullName evidence="2">histidine kinase</fullName>
        <ecNumber evidence="2">2.7.13.3</ecNumber>
    </recommendedName>
</protein>
<keyword evidence="7 8" id="KW-0472">Membrane</keyword>
<dbReference type="InterPro" id="IPR003661">
    <property type="entry name" value="HisK_dim/P_dom"/>
</dbReference>
<feature type="domain" description="Histidine kinase" evidence="9">
    <location>
        <begin position="123"/>
        <end position="342"/>
    </location>
</feature>
<dbReference type="SMART" id="SM00387">
    <property type="entry name" value="HATPase_c"/>
    <property type="match status" value="1"/>
</dbReference>
<keyword evidence="3" id="KW-0597">Phosphoprotein</keyword>
<dbReference type="InterPro" id="IPR005467">
    <property type="entry name" value="His_kinase_dom"/>
</dbReference>
<dbReference type="InterPro" id="IPR036097">
    <property type="entry name" value="HisK_dim/P_sf"/>
</dbReference>
<dbReference type="Gene3D" id="1.10.287.130">
    <property type="match status" value="1"/>
</dbReference>
<dbReference type="PROSITE" id="PS50109">
    <property type="entry name" value="HIS_KIN"/>
    <property type="match status" value="1"/>
</dbReference>
<accession>A0A1I1KN64</accession>
<reference evidence="10 11" key="1">
    <citation type="submission" date="2016-10" db="EMBL/GenBank/DDBJ databases">
        <authorList>
            <person name="de Groot N.N."/>
        </authorList>
    </citation>
    <scope>NUCLEOTIDE SEQUENCE [LARGE SCALE GENOMIC DNA]</scope>
    <source>
        <strain evidence="10 11">DSM 6793</strain>
    </source>
</reference>
<dbReference type="EC" id="2.7.13.3" evidence="2"/>
<comment type="catalytic activity">
    <reaction evidence="1">
        <text>ATP + protein L-histidine = ADP + protein N-phospho-L-histidine.</text>
        <dbReference type="EC" id="2.7.13.3"/>
    </reaction>
</comment>
<evidence type="ECO:0000313" key="11">
    <source>
        <dbReference type="Proteomes" id="UP000199514"/>
    </source>
</evidence>
<evidence type="ECO:0000256" key="1">
    <source>
        <dbReference type="ARBA" id="ARBA00000085"/>
    </source>
</evidence>
<sequence>MFNSRVVSAILALVVSGVTTAFVSLIDNTPTNALILAAVMSFVSAFMLSYFSMEYLVFRELQNLHAAIEKLRRKDFKLTKSRFGSIEPIRKINDEMMRYASKKEQEIDELKRIENYRREFLADISHELKTPIFAAQGFVHTLLDGAADDPEVRDQFLKKAAKSLDGLEALVQDLITLSQMETGYITMKIKPLEISELINDIFEQLEKKAQKRNTTLKLDSKPDKKYWVLGDVNRIGQVLINLIENAIKYGNDNGKVIVGLESSKDFVSITVRDNGPGIAEEHQKRIFERFYRIDKSRSKDKGGTGLGLAIVKQIIDAHGSKITVSSKIGRGTTFEFRLEKTVAPLPTTNS</sequence>
<dbReference type="Gene3D" id="3.30.565.10">
    <property type="entry name" value="Histidine kinase-like ATPase, C-terminal domain"/>
    <property type="match status" value="1"/>
</dbReference>